<dbReference type="InterPro" id="IPR027417">
    <property type="entry name" value="P-loop_NTPase"/>
</dbReference>
<dbReference type="CDD" id="cd06170">
    <property type="entry name" value="LuxR_C_like"/>
    <property type="match status" value="1"/>
</dbReference>
<dbReference type="InterPro" id="IPR000792">
    <property type="entry name" value="Tscrpt_reg_LuxR_C"/>
</dbReference>
<evidence type="ECO:0000313" key="4">
    <source>
        <dbReference type="Proteomes" id="UP001500902"/>
    </source>
</evidence>
<dbReference type="EMBL" id="BAAAZP010000060">
    <property type="protein sequence ID" value="GAA3664958.1"/>
    <property type="molecule type" value="Genomic_DNA"/>
</dbReference>
<dbReference type="Pfam" id="PF00196">
    <property type="entry name" value="GerE"/>
    <property type="match status" value="1"/>
</dbReference>
<accession>A0ABP7BP47</accession>
<dbReference type="PRINTS" id="PR00364">
    <property type="entry name" value="DISEASERSIST"/>
</dbReference>
<dbReference type="InterPro" id="IPR016032">
    <property type="entry name" value="Sig_transdc_resp-reg_C-effctor"/>
</dbReference>
<name>A0ABP7BP47_9ACTN</name>
<feature type="region of interest" description="Disordered" evidence="1">
    <location>
        <begin position="786"/>
        <end position="841"/>
    </location>
</feature>
<dbReference type="PANTHER" id="PTHR47691">
    <property type="entry name" value="REGULATOR-RELATED"/>
    <property type="match status" value="1"/>
</dbReference>
<dbReference type="PROSITE" id="PS50043">
    <property type="entry name" value="HTH_LUXR_2"/>
    <property type="match status" value="1"/>
</dbReference>
<evidence type="ECO:0000313" key="3">
    <source>
        <dbReference type="EMBL" id="GAA3664958.1"/>
    </source>
</evidence>
<dbReference type="SMART" id="SM00421">
    <property type="entry name" value="HTH_LUXR"/>
    <property type="match status" value="1"/>
</dbReference>
<dbReference type="InterPro" id="IPR036388">
    <property type="entry name" value="WH-like_DNA-bd_sf"/>
</dbReference>
<dbReference type="Gene3D" id="3.40.50.300">
    <property type="entry name" value="P-loop containing nucleotide triphosphate hydrolases"/>
    <property type="match status" value="1"/>
</dbReference>
<gene>
    <name evidence="3" type="ORF">GCM10022224_031490</name>
</gene>
<dbReference type="SUPFAM" id="SSF52540">
    <property type="entry name" value="P-loop containing nucleoside triphosphate hydrolases"/>
    <property type="match status" value="1"/>
</dbReference>
<feature type="compositionally biased region" description="Low complexity" evidence="1">
    <location>
        <begin position="791"/>
        <end position="801"/>
    </location>
</feature>
<dbReference type="Pfam" id="PF13424">
    <property type="entry name" value="TPR_12"/>
    <property type="match status" value="1"/>
</dbReference>
<dbReference type="Proteomes" id="UP001500902">
    <property type="component" value="Unassembled WGS sequence"/>
</dbReference>
<dbReference type="PANTHER" id="PTHR47691:SF3">
    <property type="entry name" value="HTH-TYPE TRANSCRIPTIONAL REGULATOR RV0890C-RELATED"/>
    <property type="match status" value="1"/>
</dbReference>
<organism evidence="3 4">
    <name type="scientific">Nonomuraea antimicrobica</name>
    <dbReference type="NCBI Taxonomy" id="561173"/>
    <lineage>
        <taxon>Bacteria</taxon>
        <taxon>Bacillati</taxon>
        <taxon>Actinomycetota</taxon>
        <taxon>Actinomycetes</taxon>
        <taxon>Streptosporangiales</taxon>
        <taxon>Streptosporangiaceae</taxon>
        <taxon>Nonomuraea</taxon>
    </lineage>
</organism>
<comment type="caution">
    <text evidence="3">The sequence shown here is derived from an EMBL/GenBank/DDBJ whole genome shotgun (WGS) entry which is preliminary data.</text>
</comment>
<dbReference type="PRINTS" id="PR00038">
    <property type="entry name" value="HTHLUXR"/>
</dbReference>
<dbReference type="Gene3D" id="1.10.10.10">
    <property type="entry name" value="Winged helix-like DNA-binding domain superfamily/Winged helix DNA-binding domain"/>
    <property type="match status" value="1"/>
</dbReference>
<protein>
    <submittedName>
        <fullName evidence="3">LuxR family transcriptional regulator</fullName>
    </submittedName>
</protein>
<dbReference type="SUPFAM" id="SSF46894">
    <property type="entry name" value="C-terminal effector domain of the bipartite response regulators"/>
    <property type="match status" value="1"/>
</dbReference>
<reference evidence="4" key="1">
    <citation type="journal article" date="2019" name="Int. J. Syst. Evol. Microbiol.">
        <title>The Global Catalogue of Microorganisms (GCM) 10K type strain sequencing project: providing services to taxonomists for standard genome sequencing and annotation.</title>
        <authorList>
            <consortium name="The Broad Institute Genomics Platform"/>
            <consortium name="The Broad Institute Genome Sequencing Center for Infectious Disease"/>
            <person name="Wu L."/>
            <person name="Ma J."/>
        </authorList>
    </citation>
    <scope>NUCLEOTIDE SEQUENCE [LARGE SCALE GENOMIC DNA]</scope>
    <source>
        <strain evidence="4">JCM 16904</strain>
    </source>
</reference>
<sequence length="841" mass="90740">MTAVTTHTSRGRPGGLPAEVTSFVGRRHEVTEVRRLLAASRAVTLTGTGGVGKTRLAVRVGQEVRRAFRDGVWLVELGALDCPDVLADAVAEALEIRDGAGPPLTALTGHLRDKQALIILDNCEHLLDACAVLADTLLRRAPELRILATSRQALGIAGEQSLPVPPLNLPDCRTARTSSLDGFLQSESVRLFAERGRAAHPGFAVTDDNREVVCHIVRRLDGLPLAIELAAVRLRALSAQQLLDRLDDRFRLLSAGRRAVLPRHQTLRALIDWSYALCSHEERLLWQRASVFAGGMDLEAAEAVCSGDGIARQDVVDLVIALVDKCVLIREDHPDGVRYQMLETLRAYGAERLAGPGERAALRERHRGYYRDLAARARAELFGPDQVRWLRRLQAEHANLRTALESGLASRETSAESLSMATDLLYHWITSYYPGEGRGWLERALATAPGPARSPAPLRGRALWAAAWLAIIQADLPAATRLLRESERIGRRLGDASILGYVALFRGMAAMCAGRAPEAIDLYRQALEHHRGTGDPAAAALTLIRLSMAYSFLGRSPEAVRAGQECLELCDAHGEGWHRAYMMTALGMEMWRQGDLTRATELERGSLSFDRSLDDLLGAGVTIEVLAWIAATRGDFQRAARLLGVLRGVWGAVGAPLSGFGHLAGYHEECRERTRAALGEAAYETALRRGAALGPREALAYALGEDPAGVRASRTRPGDGDGAAVLTRREHEIAGLVARGLTNKEIAAALVIAQRTAEGHIEHILAKLGFNSRAQIAVWVGDHARDEQATDGPPNGSPDGSPDGDGGHVNGARARRPAARDADGCDAGGCADGRVTRGGRR</sequence>
<dbReference type="SUPFAM" id="SSF48452">
    <property type="entry name" value="TPR-like"/>
    <property type="match status" value="1"/>
</dbReference>
<dbReference type="InterPro" id="IPR011990">
    <property type="entry name" value="TPR-like_helical_dom_sf"/>
</dbReference>
<keyword evidence="4" id="KW-1185">Reference proteome</keyword>
<feature type="domain" description="HTH luxR-type" evidence="2">
    <location>
        <begin position="719"/>
        <end position="784"/>
    </location>
</feature>
<proteinExistence type="predicted"/>
<evidence type="ECO:0000259" key="2">
    <source>
        <dbReference type="PROSITE" id="PS50043"/>
    </source>
</evidence>
<dbReference type="Gene3D" id="1.25.40.10">
    <property type="entry name" value="Tetratricopeptide repeat domain"/>
    <property type="match status" value="1"/>
</dbReference>
<evidence type="ECO:0000256" key="1">
    <source>
        <dbReference type="SAM" id="MobiDB-lite"/>
    </source>
</evidence>